<name>A0A0L0TBK7_ALLM3</name>
<evidence type="ECO:0000313" key="2">
    <source>
        <dbReference type="EMBL" id="KNE72188.1"/>
    </source>
</evidence>
<feature type="compositionally biased region" description="Pro residues" evidence="1">
    <location>
        <begin position="88"/>
        <end position="101"/>
    </location>
</feature>
<dbReference type="VEuPathDB" id="FungiDB:AMAG_16674"/>
<sequence length="266" mass="25979">MGMGPPPPPTWGSPAGPGSAIGSAVGGPPSSVGGPPGSAIGAPSSSLGIPGYSQPPHSPGAGPSSPYGAPSPFGAPSSPYGAPTPYGMSPPGPSAPGPGYPAPAAVASPYGGAAPVPPFAGGHGANLGHPTRDVRGEHMRPHLDRMAMSDVGAAPPSHHGGSDVGLRHAVSEVGTRAAPGAPYPGYGTPPPQQQQLAPRGYPPRQQLQPHGDGGSDVGSNLSVHSAGGGVRRVPSRGEGSQGQYNPRQRSPSPMRMAPPGAGRPGY</sequence>
<feature type="compositionally biased region" description="Low complexity" evidence="1">
    <location>
        <begin position="59"/>
        <end position="87"/>
    </location>
</feature>
<reference evidence="3" key="2">
    <citation type="submission" date="2009-11" db="EMBL/GenBank/DDBJ databases">
        <title>The Genome Sequence of Allomyces macrogynus strain ATCC 38327.</title>
        <authorList>
            <consortium name="The Broad Institute Genome Sequencing Platform"/>
            <person name="Russ C."/>
            <person name="Cuomo C."/>
            <person name="Shea T."/>
            <person name="Young S.K."/>
            <person name="Zeng Q."/>
            <person name="Koehrsen M."/>
            <person name="Haas B."/>
            <person name="Borodovsky M."/>
            <person name="Guigo R."/>
            <person name="Alvarado L."/>
            <person name="Berlin A."/>
            <person name="Borenstein D."/>
            <person name="Chen Z."/>
            <person name="Engels R."/>
            <person name="Freedman E."/>
            <person name="Gellesch M."/>
            <person name="Goldberg J."/>
            <person name="Griggs A."/>
            <person name="Gujja S."/>
            <person name="Heiman D."/>
            <person name="Hepburn T."/>
            <person name="Howarth C."/>
            <person name="Jen D."/>
            <person name="Larson L."/>
            <person name="Lewis B."/>
            <person name="Mehta T."/>
            <person name="Park D."/>
            <person name="Pearson M."/>
            <person name="Roberts A."/>
            <person name="Saif S."/>
            <person name="Shenoy N."/>
            <person name="Sisk P."/>
            <person name="Stolte C."/>
            <person name="Sykes S."/>
            <person name="Walk T."/>
            <person name="White J."/>
            <person name="Yandava C."/>
            <person name="Burger G."/>
            <person name="Gray M.W."/>
            <person name="Holland P.W.H."/>
            <person name="King N."/>
            <person name="Lang F.B.F."/>
            <person name="Roger A.J."/>
            <person name="Ruiz-Trillo I."/>
            <person name="Lander E."/>
            <person name="Nusbaum C."/>
        </authorList>
    </citation>
    <scope>NUCLEOTIDE SEQUENCE [LARGE SCALE GENOMIC DNA]</scope>
    <source>
        <strain evidence="3">ATCC 38327</strain>
    </source>
</reference>
<dbReference type="AlphaFoldDB" id="A0A0L0TBK7"/>
<dbReference type="Proteomes" id="UP000054350">
    <property type="component" value="Unassembled WGS sequence"/>
</dbReference>
<accession>A0A0L0TBK7</accession>
<organism evidence="2 3">
    <name type="scientific">Allomyces macrogynus (strain ATCC 38327)</name>
    <name type="common">Allomyces javanicus var. macrogynus</name>
    <dbReference type="NCBI Taxonomy" id="578462"/>
    <lineage>
        <taxon>Eukaryota</taxon>
        <taxon>Fungi</taxon>
        <taxon>Fungi incertae sedis</taxon>
        <taxon>Blastocladiomycota</taxon>
        <taxon>Blastocladiomycetes</taxon>
        <taxon>Blastocladiales</taxon>
        <taxon>Blastocladiaceae</taxon>
        <taxon>Allomyces</taxon>
    </lineage>
</organism>
<feature type="compositionally biased region" description="Low complexity" evidence="1">
    <location>
        <begin position="12"/>
        <end position="46"/>
    </location>
</feature>
<evidence type="ECO:0000313" key="3">
    <source>
        <dbReference type="Proteomes" id="UP000054350"/>
    </source>
</evidence>
<feature type="compositionally biased region" description="Low complexity" evidence="1">
    <location>
        <begin position="102"/>
        <end position="114"/>
    </location>
</feature>
<dbReference type="EMBL" id="GG745377">
    <property type="protein sequence ID" value="KNE72188.1"/>
    <property type="molecule type" value="Genomic_DNA"/>
</dbReference>
<gene>
    <name evidence="2" type="ORF">AMAG_16674</name>
</gene>
<reference evidence="2 3" key="1">
    <citation type="submission" date="2009-11" db="EMBL/GenBank/DDBJ databases">
        <title>Annotation of Allomyces macrogynus ATCC 38327.</title>
        <authorList>
            <consortium name="The Broad Institute Genome Sequencing Platform"/>
            <person name="Russ C."/>
            <person name="Cuomo C."/>
            <person name="Burger G."/>
            <person name="Gray M.W."/>
            <person name="Holland P.W.H."/>
            <person name="King N."/>
            <person name="Lang F.B.F."/>
            <person name="Roger A.J."/>
            <person name="Ruiz-Trillo I."/>
            <person name="Young S.K."/>
            <person name="Zeng Q."/>
            <person name="Gargeya S."/>
            <person name="Fitzgerald M."/>
            <person name="Haas B."/>
            <person name="Abouelleil A."/>
            <person name="Alvarado L."/>
            <person name="Arachchi H.M."/>
            <person name="Berlin A."/>
            <person name="Chapman S.B."/>
            <person name="Gearin G."/>
            <person name="Goldberg J."/>
            <person name="Griggs A."/>
            <person name="Gujja S."/>
            <person name="Hansen M."/>
            <person name="Heiman D."/>
            <person name="Howarth C."/>
            <person name="Larimer J."/>
            <person name="Lui A."/>
            <person name="MacDonald P.J.P."/>
            <person name="McCowen C."/>
            <person name="Montmayeur A."/>
            <person name="Murphy C."/>
            <person name="Neiman D."/>
            <person name="Pearson M."/>
            <person name="Priest M."/>
            <person name="Roberts A."/>
            <person name="Saif S."/>
            <person name="Shea T."/>
            <person name="Sisk P."/>
            <person name="Stolte C."/>
            <person name="Sykes S."/>
            <person name="Wortman J."/>
            <person name="Nusbaum C."/>
            <person name="Birren B."/>
        </authorList>
    </citation>
    <scope>NUCLEOTIDE SEQUENCE [LARGE SCALE GENOMIC DNA]</scope>
    <source>
        <strain evidence="2 3">ATCC 38327</strain>
    </source>
</reference>
<dbReference type="STRING" id="578462.A0A0L0TBK7"/>
<proteinExistence type="predicted"/>
<feature type="compositionally biased region" description="Basic and acidic residues" evidence="1">
    <location>
        <begin position="130"/>
        <end position="147"/>
    </location>
</feature>
<feature type="compositionally biased region" description="Polar residues" evidence="1">
    <location>
        <begin position="241"/>
        <end position="251"/>
    </location>
</feature>
<feature type="region of interest" description="Disordered" evidence="1">
    <location>
        <begin position="1"/>
        <end position="266"/>
    </location>
</feature>
<protein>
    <submittedName>
        <fullName evidence="2">Uncharacterized protein</fullName>
    </submittedName>
</protein>
<feature type="compositionally biased region" description="Low complexity" evidence="1">
    <location>
        <begin position="177"/>
        <end position="186"/>
    </location>
</feature>
<dbReference type="OrthoDB" id="10566996at2759"/>
<feature type="compositionally biased region" description="Pro residues" evidence="1">
    <location>
        <begin position="1"/>
        <end position="11"/>
    </location>
</feature>
<keyword evidence="3" id="KW-1185">Reference proteome</keyword>
<evidence type="ECO:0000256" key="1">
    <source>
        <dbReference type="SAM" id="MobiDB-lite"/>
    </source>
</evidence>